<accession>A0A1G6CDH6</accession>
<reference evidence="2 3" key="1">
    <citation type="submission" date="2016-10" db="EMBL/GenBank/DDBJ databases">
        <authorList>
            <person name="de Groot N.N."/>
        </authorList>
    </citation>
    <scope>NUCLEOTIDE SEQUENCE [LARGE SCALE GENOMIC DNA]</scope>
    <source>
        <strain evidence="2 3">A-4</strain>
    </source>
</reference>
<evidence type="ECO:0000313" key="2">
    <source>
        <dbReference type="EMBL" id="SDB30782.1"/>
    </source>
</evidence>
<feature type="transmembrane region" description="Helical" evidence="1">
    <location>
        <begin position="81"/>
        <end position="100"/>
    </location>
</feature>
<feature type="transmembrane region" description="Helical" evidence="1">
    <location>
        <begin position="215"/>
        <end position="234"/>
    </location>
</feature>
<dbReference type="STRING" id="439219.SAMN02910293_01534"/>
<dbReference type="EMBL" id="FMXP01000020">
    <property type="protein sequence ID" value="SDB30782.1"/>
    <property type="molecule type" value="Genomic_DNA"/>
</dbReference>
<keyword evidence="1" id="KW-1133">Transmembrane helix</keyword>
<feature type="transmembrane region" description="Helical" evidence="1">
    <location>
        <begin position="188"/>
        <end position="209"/>
    </location>
</feature>
<evidence type="ECO:0000256" key="1">
    <source>
        <dbReference type="SAM" id="Phobius"/>
    </source>
</evidence>
<feature type="transmembrane region" description="Helical" evidence="1">
    <location>
        <begin position="127"/>
        <end position="147"/>
    </location>
</feature>
<evidence type="ECO:0000313" key="3">
    <source>
        <dbReference type="Proteomes" id="UP000182508"/>
    </source>
</evidence>
<proteinExistence type="predicted"/>
<organism evidence="2 3">
    <name type="scientific">Streptococcus henryi</name>
    <dbReference type="NCBI Taxonomy" id="439219"/>
    <lineage>
        <taxon>Bacteria</taxon>
        <taxon>Bacillati</taxon>
        <taxon>Bacillota</taxon>
        <taxon>Bacilli</taxon>
        <taxon>Lactobacillales</taxon>
        <taxon>Streptococcaceae</taxon>
        <taxon>Streptococcus</taxon>
    </lineage>
</organism>
<dbReference type="Proteomes" id="UP000182508">
    <property type="component" value="Unassembled WGS sequence"/>
</dbReference>
<keyword evidence="1" id="KW-0812">Transmembrane</keyword>
<feature type="transmembrane region" description="Helical" evidence="1">
    <location>
        <begin position="57"/>
        <end position="75"/>
    </location>
</feature>
<evidence type="ECO:0008006" key="4">
    <source>
        <dbReference type="Google" id="ProtNLM"/>
    </source>
</evidence>
<keyword evidence="3" id="KW-1185">Reference proteome</keyword>
<protein>
    <recommendedName>
        <fullName evidence="4">ABC-2 family transporter protein</fullName>
    </recommendedName>
</protein>
<dbReference type="RefSeq" id="WP_074486246.1">
    <property type="nucleotide sequence ID" value="NZ_FMXP01000020.1"/>
</dbReference>
<gene>
    <name evidence="2" type="ORF">SAMN02910293_01534</name>
</gene>
<sequence>MTNDVRKTLEKYELVSISQGKAQLIVKGKEIIEEQQIFRHSVLELLISTFHFISLRAWLSQFALFFLCIFSILGLHKEEPLNTIMLLLSGILMISVLFFMDELFKSFTYGMWELEETFKYNLSQHTLLKFLIFGIADLAFILVMSIVCSNNFSLSFWNILLFLLVPYNIICIILLLLITLWRNYLHRHVMWLVSGIIYLVSFVISNLFNIYQVNVIYWSVAFVTSGFMLLYLIYRQYRKSFS</sequence>
<name>A0A1G6CDH6_9STRE</name>
<feature type="transmembrane region" description="Helical" evidence="1">
    <location>
        <begin position="159"/>
        <end position="181"/>
    </location>
</feature>
<dbReference type="AlphaFoldDB" id="A0A1G6CDH6"/>
<keyword evidence="1" id="KW-0472">Membrane</keyword>